<name>A0A167UFP0_9AGAM</name>
<dbReference type="Gene3D" id="3.40.50.300">
    <property type="entry name" value="P-loop containing nucleotide triphosphate hydrolases"/>
    <property type="match status" value="1"/>
</dbReference>
<sequence length="390" mass="41971">MSLFKILRRIGTRSGSRPSTPSFEGAQDPFAQPASASQSAPALDDNGRDIRSRPVTPSASRPSAPSVEGIQAPFAQLGSPLQPAPALGDDGRDISSRPVTPSASRPSAPSVEGIQAPFAQLGSPLQPAPALDKDGARIRSRFNRIRILIIGRANAGKTTVLQKVCGTTDEPEVFDASGNKIEKPNILSPSYERGLHDINNATVFRNNPGFIFHDSRGFESGGAEELDEVKDFISARSGSTDMKDQIHAIWYCIPLDDARPFLTAETSFFSECGTGNVPVIVLFTKFDAMDGKAFTELKKSGVSSGDARVQAPGYAVRMFEQDLRDKLYGMKYPPKSHVLLRDMNNPGATGKVLVDSTASAIDNKTLKQLFISIQRSNIALCMKSAMGELE</sequence>
<evidence type="ECO:0000313" key="2">
    <source>
        <dbReference type="EMBL" id="KZP03902.1"/>
    </source>
</evidence>
<reference evidence="2 3" key="1">
    <citation type="journal article" date="2016" name="Mol. Biol. Evol.">
        <title>Comparative Genomics of Early-Diverging Mushroom-Forming Fungi Provides Insights into the Origins of Lignocellulose Decay Capabilities.</title>
        <authorList>
            <person name="Nagy L.G."/>
            <person name="Riley R."/>
            <person name="Tritt A."/>
            <person name="Adam C."/>
            <person name="Daum C."/>
            <person name="Floudas D."/>
            <person name="Sun H."/>
            <person name="Yadav J.S."/>
            <person name="Pangilinan J."/>
            <person name="Larsson K.H."/>
            <person name="Matsuura K."/>
            <person name="Barry K."/>
            <person name="Labutti K."/>
            <person name="Kuo R."/>
            <person name="Ohm R.A."/>
            <person name="Bhattacharya S.S."/>
            <person name="Shirouzu T."/>
            <person name="Yoshinaga Y."/>
            <person name="Martin F.M."/>
            <person name="Grigoriev I.V."/>
            <person name="Hibbett D.S."/>
        </authorList>
    </citation>
    <scope>NUCLEOTIDE SEQUENCE [LARGE SCALE GENOMIC DNA]</scope>
    <source>
        <strain evidence="2 3">CBS 109695</strain>
    </source>
</reference>
<feature type="compositionally biased region" description="Polar residues" evidence="1">
    <location>
        <begin position="13"/>
        <end position="22"/>
    </location>
</feature>
<dbReference type="EMBL" id="KV417986">
    <property type="protein sequence ID" value="KZP03902.1"/>
    <property type="molecule type" value="Genomic_DNA"/>
</dbReference>
<dbReference type="SUPFAM" id="SSF52540">
    <property type="entry name" value="P-loop containing nucleoside triphosphate hydrolases"/>
    <property type="match status" value="1"/>
</dbReference>
<dbReference type="OrthoDB" id="59699at2759"/>
<dbReference type="AlphaFoldDB" id="A0A167UFP0"/>
<accession>A0A167UFP0</accession>
<dbReference type="STRING" id="436010.A0A167UFP0"/>
<protein>
    <recommendedName>
        <fullName evidence="4">G domain-containing protein</fullName>
    </recommendedName>
</protein>
<evidence type="ECO:0008006" key="4">
    <source>
        <dbReference type="Google" id="ProtNLM"/>
    </source>
</evidence>
<keyword evidence="3" id="KW-1185">Reference proteome</keyword>
<evidence type="ECO:0000256" key="1">
    <source>
        <dbReference type="SAM" id="MobiDB-lite"/>
    </source>
</evidence>
<proteinExistence type="predicted"/>
<feature type="compositionally biased region" description="Basic residues" evidence="1">
    <location>
        <begin position="1"/>
        <end position="11"/>
    </location>
</feature>
<gene>
    <name evidence="2" type="ORF">FIBSPDRAFT_1055016</name>
</gene>
<feature type="compositionally biased region" description="Low complexity" evidence="1">
    <location>
        <begin position="26"/>
        <end position="44"/>
    </location>
</feature>
<feature type="region of interest" description="Disordered" evidence="1">
    <location>
        <begin position="1"/>
        <end position="111"/>
    </location>
</feature>
<organism evidence="2 3">
    <name type="scientific">Athelia psychrophila</name>
    <dbReference type="NCBI Taxonomy" id="1759441"/>
    <lineage>
        <taxon>Eukaryota</taxon>
        <taxon>Fungi</taxon>
        <taxon>Dikarya</taxon>
        <taxon>Basidiomycota</taxon>
        <taxon>Agaricomycotina</taxon>
        <taxon>Agaricomycetes</taxon>
        <taxon>Agaricomycetidae</taxon>
        <taxon>Atheliales</taxon>
        <taxon>Atheliaceae</taxon>
        <taxon>Athelia</taxon>
    </lineage>
</organism>
<dbReference type="Proteomes" id="UP000076532">
    <property type="component" value="Unassembled WGS sequence"/>
</dbReference>
<dbReference type="InterPro" id="IPR027417">
    <property type="entry name" value="P-loop_NTPase"/>
</dbReference>
<evidence type="ECO:0000313" key="3">
    <source>
        <dbReference type="Proteomes" id="UP000076532"/>
    </source>
</evidence>
<feature type="compositionally biased region" description="Polar residues" evidence="1">
    <location>
        <begin position="97"/>
        <end position="107"/>
    </location>
</feature>
<dbReference type="CDD" id="cd00882">
    <property type="entry name" value="Ras_like_GTPase"/>
    <property type="match status" value="1"/>
</dbReference>